<comment type="caution">
    <text evidence="4">The sequence shown here is derived from an EMBL/GenBank/DDBJ whole genome shotgun (WGS) entry which is preliminary data.</text>
</comment>
<evidence type="ECO:0000256" key="2">
    <source>
        <dbReference type="SAM" id="MobiDB-lite"/>
    </source>
</evidence>
<keyword evidence="5" id="KW-1185">Reference proteome</keyword>
<feature type="transmembrane region" description="Helical" evidence="3">
    <location>
        <begin position="38"/>
        <end position="56"/>
    </location>
</feature>
<keyword evidence="3" id="KW-1133">Transmembrane helix</keyword>
<organism evidence="4 5">
    <name type="scientific">Plakobranchus ocellatus</name>
    <dbReference type="NCBI Taxonomy" id="259542"/>
    <lineage>
        <taxon>Eukaryota</taxon>
        <taxon>Metazoa</taxon>
        <taxon>Spiralia</taxon>
        <taxon>Lophotrochozoa</taxon>
        <taxon>Mollusca</taxon>
        <taxon>Gastropoda</taxon>
        <taxon>Heterobranchia</taxon>
        <taxon>Euthyneura</taxon>
        <taxon>Panpulmonata</taxon>
        <taxon>Sacoglossa</taxon>
        <taxon>Placobranchoidea</taxon>
        <taxon>Plakobranchidae</taxon>
        <taxon>Plakobranchus</taxon>
    </lineage>
</organism>
<accession>A0AAV4D9R3</accession>
<keyword evidence="1" id="KW-0175">Coiled coil</keyword>
<keyword evidence="3" id="KW-0812">Transmembrane</keyword>
<evidence type="ECO:0000256" key="1">
    <source>
        <dbReference type="SAM" id="Coils"/>
    </source>
</evidence>
<gene>
    <name evidence="4" type="ORF">PoB_006749800</name>
</gene>
<proteinExistence type="predicted"/>
<name>A0AAV4D9R3_9GAST</name>
<evidence type="ECO:0000256" key="3">
    <source>
        <dbReference type="SAM" id="Phobius"/>
    </source>
</evidence>
<evidence type="ECO:0000313" key="5">
    <source>
        <dbReference type="Proteomes" id="UP000735302"/>
    </source>
</evidence>
<feature type="region of interest" description="Disordered" evidence="2">
    <location>
        <begin position="116"/>
        <end position="136"/>
    </location>
</feature>
<reference evidence="4 5" key="1">
    <citation type="journal article" date="2021" name="Elife">
        <title>Chloroplast acquisition without the gene transfer in kleptoplastic sea slugs, Plakobranchus ocellatus.</title>
        <authorList>
            <person name="Maeda T."/>
            <person name="Takahashi S."/>
            <person name="Yoshida T."/>
            <person name="Shimamura S."/>
            <person name="Takaki Y."/>
            <person name="Nagai Y."/>
            <person name="Toyoda A."/>
            <person name="Suzuki Y."/>
            <person name="Arimoto A."/>
            <person name="Ishii H."/>
            <person name="Satoh N."/>
            <person name="Nishiyama T."/>
            <person name="Hasebe M."/>
            <person name="Maruyama T."/>
            <person name="Minagawa J."/>
            <person name="Obokata J."/>
            <person name="Shigenobu S."/>
        </authorList>
    </citation>
    <scope>NUCLEOTIDE SEQUENCE [LARGE SCALE GENOMIC DNA]</scope>
</reference>
<dbReference type="EMBL" id="BLXT01007646">
    <property type="protein sequence ID" value="GFO40993.1"/>
    <property type="molecule type" value="Genomic_DNA"/>
</dbReference>
<keyword evidence="3" id="KW-0472">Membrane</keyword>
<evidence type="ECO:0000313" key="4">
    <source>
        <dbReference type="EMBL" id="GFO40993.1"/>
    </source>
</evidence>
<sequence length="437" mass="50268">MALSTCLALGYTYSESFCLEINVDQEEDKFTANTNWIIGAFFLGAIVGSGLVLLLTKPFLNAWQKKKVQDEEGILQATTDSNIIKGKQLPVGKENSDSKEQKVSFRASRFRRNVKKSELSKTKEQNPSAKVEVDPSQSRGMVDVLLQTTNNTAEVEMADQDMSAIVAMERSMEEEKEMMLLHILSMLMKIKMDEKQMTKAFYLNFVKKTGEDLDELNTIIEQEKEAAEEKLRNDPKLSKDSQTLESEMQKLQTDYNHKQAKLQRDFKDKIRLDLLRSSGMPEAEVENLMLQLMNEMAAVEEKLGLEQARQRRALEHRLARRRQAIEYKEAEEMETQSESDKRVLFFDDILSTHLKGASKLEGQRDEIIASFKSDLNEIQKFYSKESESMKLEKSDNLQNLRLTSFHKLTKKQEKEKALFLATADKKNSLRDFIKVSL</sequence>
<dbReference type="AlphaFoldDB" id="A0AAV4D9R3"/>
<feature type="coiled-coil region" evidence="1">
    <location>
        <begin position="206"/>
        <end position="302"/>
    </location>
</feature>
<protein>
    <submittedName>
        <fullName evidence="4">Trichohyalin-like</fullName>
    </submittedName>
</protein>
<dbReference type="Proteomes" id="UP000735302">
    <property type="component" value="Unassembled WGS sequence"/>
</dbReference>